<dbReference type="EMBL" id="LNQE01000212">
    <property type="protein sequence ID" value="KUG28519.1"/>
    <property type="molecule type" value="Genomic_DNA"/>
</dbReference>
<reference evidence="1" key="1">
    <citation type="journal article" date="2015" name="Proc. Natl. Acad. Sci. U.S.A.">
        <title>Networks of energetic and metabolic interactions define dynamics in microbial communities.</title>
        <authorList>
            <person name="Embree M."/>
            <person name="Liu J.K."/>
            <person name="Al-Bassam M.M."/>
            <person name="Zengler K."/>
        </authorList>
    </citation>
    <scope>NUCLEOTIDE SEQUENCE</scope>
</reference>
<protein>
    <submittedName>
        <fullName evidence="1">Uncharacterized protein</fullName>
    </submittedName>
</protein>
<accession>A0A0W8G5S8</accession>
<comment type="caution">
    <text evidence="1">The sequence shown here is derived from an EMBL/GenBank/DDBJ whole genome shotgun (WGS) entry which is preliminary data.</text>
</comment>
<name>A0A0W8G5S8_9ZZZZ</name>
<organism evidence="1">
    <name type="scientific">hydrocarbon metagenome</name>
    <dbReference type="NCBI Taxonomy" id="938273"/>
    <lineage>
        <taxon>unclassified sequences</taxon>
        <taxon>metagenomes</taxon>
        <taxon>ecological metagenomes</taxon>
    </lineage>
</organism>
<dbReference type="AlphaFoldDB" id="A0A0W8G5S8"/>
<gene>
    <name evidence="1" type="ORF">ASZ90_001609</name>
</gene>
<sequence length="214" mass="23681">MPLVIRAHGDIEQVLVTALHKNFVSKVFRHCWGKNNTPYFAGNCFKGVLYFDERMAAAFARESGVEWNGWLALPKHLHLIAAVFESGLELSVSCRGREIRLGSSGLDTRARTLTFSAVAGKIGDDQVTALLGSVDKGAMVFTLADFDGEFEPDKLSAEVTRLDDFFFEDALVTGLFYDGREMSMEMGDSRGMSMIDPVLIDTAGQRLDMYDFTA</sequence>
<evidence type="ECO:0000313" key="1">
    <source>
        <dbReference type="EMBL" id="KUG28519.1"/>
    </source>
</evidence>
<proteinExistence type="predicted"/>